<protein>
    <recommendedName>
        <fullName evidence="5">Restriction endonuclease type IV Mrr domain-containing protein</fullName>
    </recommendedName>
</protein>
<comment type="caution">
    <text evidence="3">The sequence shown here is derived from an EMBL/GenBank/DDBJ whole genome shotgun (WGS) entry which is preliminary data.</text>
</comment>
<evidence type="ECO:0000313" key="3">
    <source>
        <dbReference type="EMBL" id="OXV07838.1"/>
    </source>
</evidence>
<dbReference type="OrthoDB" id="20734at2759"/>
<evidence type="ECO:0000256" key="2">
    <source>
        <dbReference type="ARBA" id="ARBA00023128"/>
    </source>
</evidence>
<keyword evidence="4" id="KW-1185">Reference proteome</keyword>
<name>A0A232LUY0_9EURO</name>
<dbReference type="EMBL" id="NPHW01004512">
    <property type="protein sequence ID" value="OXV07838.1"/>
    <property type="molecule type" value="Genomic_DNA"/>
</dbReference>
<evidence type="ECO:0008006" key="5">
    <source>
        <dbReference type="Google" id="ProtNLM"/>
    </source>
</evidence>
<dbReference type="Pfam" id="PF10356">
    <property type="entry name" value="RRG7"/>
    <property type="match status" value="2"/>
</dbReference>
<dbReference type="SUPFAM" id="SSF52980">
    <property type="entry name" value="Restriction endonuclease-like"/>
    <property type="match status" value="1"/>
</dbReference>
<comment type="subcellular location">
    <subcellularLocation>
        <location evidence="1">Mitochondrion</location>
    </subcellularLocation>
</comment>
<sequence>MVFPYHLPGVHSRCFYRSFSQSSSLLELSSFSRRLFKLPTPPPPASVNHNDLQSFLSYAEKTGLPSDSTTYVGTHYEYMVLWRLRRLALNLYRVGGRDDAGIDLVGTWHLPRRENALRVVVQCKALKTKLGPNLVRELEGAYRYSPVGWRTTDKLGILVSPREATKGVRNTISRSSYPLFWITMEQDGVIRQALWNERAEAFGLGGLGTETRYEGNSGSPAKQEIVLTWEDDELHDMDQIEEELARQEAEWLARWGCENQTEAKKFEVLEMLETSVPDLARPGRIEGVDNSAFGAGKEELLAQLKEKSSRFVQARTAPLSKQE</sequence>
<dbReference type="InterPro" id="IPR018828">
    <property type="entry name" value="RRG7"/>
</dbReference>
<accession>A0A232LUY0</accession>
<keyword evidence="2" id="KW-0496">Mitochondrion</keyword>
<dbReference type="InterPro" id="IPR011335">
    <property type="entry name" value="Restrct_endonuc-II-like"/>
</dbReference>
<reference evidence="3 4" key="1">
    <citation type="journal article" date="2015" name="Environ. Microbiol.">
        <title>Metagenome sequence of Elaphomyces granulatus from sporocarp tissue reveals Ascomycota ectomycorrhizal fingerprints of genome expansion and a Proteobacteria-rich microbiome.</title>
        <authorList>
            <person name="Quandt C.A."/>
            <person name="Kohler A."/>
            <person name="Hesse C.N."/>
            <person name="Sharpton T.J."/>
            <person name="Martin F."/>
            <person name="Spatafora J.W."/>
        </authorList>
    </citation>
    <scope>NUCLEOTIDE SEQUENCE [LARGE SCALE GENOMIC DNA]</scope>
    <source>
        <strain evidence="3 4">OSC145934</strain>
    </source>
</reference>
<organism evidence="3 4">
    <name type="scientific">Elaphomyces granulatus</name>
    <dbReference type="NCBI Taxonomy" id="519963"/>
    <lineage>
        <taxon>Eukaryota</taxon>
        <taxon>Fungi</taxon>
        <taxon>Dikarya</taxon>
        <taxon>Ascomycota</taxon>
        <taxon>Pezizomycotina</taxon>
        <taxon>Eurotiomycetes</taxon>
        <taxon>Eurotiomycetidae</taxon>
        <taxon>Eurotiales</taxon>
        <taxon>Elaphomycetaceae</taxon>
        <taxon>Elaphomyces</taxon>
    </lineage>
</organism>
<dbReference type="Proteomes" id="UP000243515">
    <property type="component" value="Unassembled WGS sequence"/>
</dbReference>
<dbReference type="AlphaFoldDB" id="A0A232LUY0"/>
<proteinExistence type="predicted"/>
<dbReference type="PANTHER" id="PTHR28133:SF1">
    <property type="entry name" value="REQUIRED FOR RESPIRATORY GROWTH PROTEIN 7, MITOCHONDRIAL"/>
    <property type="match status" value="1"/>
</dbReference>
<evidence type="ECO:0000313" key="4">
    <source>
        <dbReference type="Proteomes" id="UP000243515"/>
    </source>
</evidence>
<dbReference type="PANTHER" id="PTHR28133">
    <property type="entry name" value="REQUIRED FOR RESPIRATORY GROWTH PROTEIN 7, MITOCHONDRIAL"/>
    <property type="match status" value="1"/>
</dbReference>
<dbReference type="GO" id="GO:0006302">
    <property type="term" value="P:double-strand break repair"/>
    <property type="evidence" value="ECO:0007669"/>
    <property type="project" value="UniProtKB-ARBA"/>
</dbReference>
<gene>
    <name evidence="3" type="ORF">Egran_04398</name>
</gene>
<dbReference type="GO" id="GO:0005739">
    <property type="term" value="C:mitochondrion"/>
    <property type="evidence" value="ECO:0007669"/>
    <property type="project" value="UniProtKB-SubCell"/>
</dbReference>
<evidence type="ECO:0000256" key="1">
    <source>
        <dbReference type="ARBA" id="ARBA00004173"/>
    </source>
</evidence>